<feature type="compositionally biased region" description="Acidic residues" evidence="6">
    <location>
        <begin position="567"/>
        <end position="611"/>
    </location>
</feature>
<evidence type="ECO:0000256" key="6">
    <source>
        <dbReference type="SAM" id="MobiDB-lite"/>
    </source>
</evidence>
<dbReference type="PANTHER" id="PTHR15272:SF0">
    <property type="entry name" value="CHROMATIN ASSEMBLY FACTOR 1 SUBUNIT A"/>
    <property type="match status" value="1"/>
</dbReference>
<dbReference type="PANTHER" id="PTHR15272">
    <property type="entry name" value="CHROMATIN ASSEMBLY FACTOR 1 SUBUNIT A CAF-1 SUBUNIT A"/>
    <property type="match status" value="1"/>
</dbReference>
<feature type="compositionally biased region" description="Low complexity" evidence="6">
    <location>
        <begin position="328"/>
        <end position="341"/>
    </location>
</feature>
<keyword evidence="4" id="KW-0539">Nucleus</keyword>
<reference evidence="8 9" key="1">
    <citation type="submission" date="2019-01" db="EMBL/GenBank/DDBJ databases">
        <title>Draft genome sequences of three monokaryotic isolates of the white-rot basidiomycete fungus Dichomitus squalens.</title>
        <authorList>
            <consortium name="DOE Joint Genome Institute"/>
            <person name="Lopez S.C."/>
            <person name="Andreopoulos B."/>
            <person name="Pangilinan J."/>
            <person name="Lipzen A."/>
            <person name="Riley R."/>
            <person name="Ahrendt S."/>
            <person name="Ng V."/>
            <person name="Barry K."/>
            <person name="Daum C."/>
            <person name="Grigoriev I.V."/>
            <person name="Hilden K.S."/>
            <person name="Makela M.R."/>
            <person name="de Vries R.P."/>
        </authorList>
    </citation>
    <scope>NUCLEOTIDE SEQUENCE [LARGE SCALE GENOMIC DNA]</scope>
    <source>
        <strain evidence="8 9">CBS 464.89</strain>
    </source>
</reference>
<feature type="compositionally biased region" description="Low complexity" evidence="6">
    <location>
        <begin position="618"/>
        <end position="631"/>
    </location>
</feature>
<evidence type="ECO:0000256" key="4">
    <source>
        <dbReference type="ARBA" id="ARBA00023242"/>
    </source>
</evidence>
<feature type="region of interest" description="Disordered" evidence="6">
    <location>
        <begin position="742"/>
        <end position="788"/>
    </location>
</feature>
<evidence type="ECO:0000259" key="7">
    <source>
        <dbReference type="Pfam" id="PF12253"/>
    </source>
</evidence>
<dbReference type="GO" id="GO:0005634">
    <property type="term" value="C:nucleus"/>
    <property type="evidence" value="ECO:0007669"/>
    <property type="project" value="UniProtKB-SubCell"/>
</dbReference>
<evidence type="ECO:0000313" key="9">
    <source>
        <dbReference type="Proteomes" id="UP000292082"/>
    </source>
</evidence>
<keyword evidence="5" id="KW-0175">Coiled coil</keyword>
<evidence type="ECO:0000256" key="1">
    <source>
        <dbReference type="ARBA" id="ARBA00004123"/>
    </source>
</evidence>
<organism evidence="8 9">
    <name type="scientific">Dichomitus squalens</name>
    <dbReference type="NCBI Taxonomy" id="114155"/>
    <lineage>
        <taxon>Eukaryota</taxon>
        <taxon>Fungi</taxon>
        <taxon>Dikarya</taxon>
        <taxon>Basidiomycota</taxon>
        <taxon>Agaricomycotina</taxon>
        <taxon>Agaricomycetes</taxon>
        <taxon>Polyporales</taxon>
        <taxon>Polyporaceae</taxon>
        <taxon>Dichomitus</taxon>
    </lineage>
</organism>
<feature type="compositionally biased region" description="Low complexity" evidence="6">
    <location>
        <begin position="742"/>
        <end position="769"/>
    </location>
</feature>
<sequence length="855" mass="94294">MKTPMSVMTNADINKAMPTQERVPSEKPERPLLVELKNGKLVFKQKSLSFEKMSETMQEIVNFREMLEERLAAKQSPLTAVPDEHKPVIAKLVHESDKTLQALARHIQQELLPTMDEDEEEDATPAVLPLATVEDAIKSVARRVNYGLDNPTEGGKVPAAWLIWRWEVSDSCRDWLPKNAREKVDNRYRERQQLKSDVKTLFDSLAENEQIAILGTKSVPKTPARAKLNVTNSISDTEIIDLRDSAMNPTPPAPSKDGPENGEETQQDGPEKKGAGRPKKPLDTEKAAEKAAKEKERQEKKAAKAEKERKALEAQAKSRSIMASFFGKAKPSASASPAKPLASKDGESGSPGPATVQSDFQRAFRPFTLKKGAELAPINWFRDQRKRERQKRRLESRTEGNVIVIEDEDEQNDSELADVEMEDIQESEAQSPRGKLPKTHSHPRISVHNHTTAEHLQHILARLPPGLHSPRRRRQPAGFKIYHPLPVRTLMAQLSEAEVAGDDTAVRRLLALLRDRSAIPAKALSFHEDARPGYFGTFTRSSREIGPRTPFARDAVQVDYGYDSGEEWAEEDAGEADDVLDDGGEEEGAEDERDSDLDSWLVDDDEVEEEGTSGGERVGSPGSPELELLPLHGAGAKRKTKGEEEDAERGERVGGGKKRRVVVPLVPFCKGPEWETSIGQCAYAPFGAYRIQLFNDTPFPIDPFKFVSAPIEQQVAGPSGQHQAQTAEGFVIPALPPHLAKSNPFASSSSPSASASSASPLPSSAGAPAGEKTKRIAQPPKNPFPEAHMPHLLARIDGLATSSLLGIVETVHRELQEHKVKKNAIEAKVREVGEKCKEKKVWVVKADVRAQYGLS</sequence>
<feature type="region of interest" description="Disordered" evidence="6">
    <location>
        <begin position="239"/>
        <end position="362"/>
    </location>
</feature>
<protein>
    <recommendedName>
        <fullName evidence="7">Chromatin assembly factor 1 subunit A dimerization domain-containing protein</fullName>
    </recommendedName>
</protein>
<name>A0A4Q9QE35_9APHY</name>
<keyword evidence="9" id="KW-1185">Reference proteome</keyword>
<proteinExistence type="predicted"/>
<dbReference type="GO" id="GO:0006334">
    <property type="term" value="P:nucleosome assembly"/>
    <property type="evidence" value="ECO:0007669"/>
    <property type="project" value="TreeGrafter"/>
</dbReference>
<dbReference type="AlphaFoldDB" id="A0A4Q9QE35"/>
<feature type="compositionally biased region" description="Basic and acidic residues" evidence="6">
    <location>
        <begin position="269"/>
        <end position="312"/>
    </location>
</feature>
<feature type="region of interest" description="Disordered" evidence="6">
    <location>
        <begin position="567"/>
        <end position="655"/>
    </location>
</feature>
<dbReference type="GO" id="GO:0033186">
    <property type="term" value="C:CAF-1 complex"/>
    <property type="evidence" value="ECO:0007669"/>
    <property type="project" value="TreeGrafter"/>
</dbReference>
<comment type="subcellular location">
    <subcellularLocation>
        <location evidence="1">Nucleus</location>
    </subcellularLocation>
</comment>
<keyword evidence="3" id="KW-0234">DNA repair</keyword>
<dbReference type="STRING" id="114155.A0A4Q9QE35"/>
<dbReference type="Proteomes" id="UP000292082">
    <property type="component" value="Unassembled WGS sequence"/>
</dbReference>
<dbReference type="InterPro" id="IPR022043">
    <property type="entry name" value="CAF1A_DD"/>
</dbReference>
<evidence type="ECO:0000256" key="3">
    <source>
        <dbReference type="ARBA" id="ARBA00023204"/>
    </source>
</evidence>
<gene>
    <name evidence="8" type="ORF">BD310DRAFT_865472</name>
</gene>
<dbReference type="EMBL" id="ML145084">
    <property type="protein sequence ID" value="TBU66093.1"/>
    <property type="molecule type" value="Genomic_DNA"/>
</dbReference>
<feature type="domain" description="Chromatin assembly factor 1 subunit A dimerization" evidence="7">
    <location>
        <begin position="522"/>
        <end position="595"/>
    </location>
</feature>
<evidence type="ECO:0000313" key="8">
    <source>
        <dbReference type="EMBL" id="TBU66093.1"/>
    </source>
</evidence>
<accession>A0A4Q9QE35</accession>
<keyword evidence="2" id="KW-0227">DNA damage</keyword>
<evidence type="ECO:0000256" key="2">
    <source>
        <dbReference type="ARBA" id="ARBA00022763"/>
    </source>
</evidence>
<evidence type="ECO:0000256" key="5">
    <source>
        <dbReference type="SAM" id="Coils"/>
    </source>
</evidence>
<feature type="coiled-coil region" evidence="5">
    <location>
        <begin position="808"/>
        <end position="835"/>
    </location>
</feature>
<dbReference type="GO" id="GO:0006281">
    <property type="term" value="P:DNA repair"/>
    <property type="evidence" value="ECO:0007669"/>
    <property type="project" value="UniProtKB-KW"/>
</dbReference>
<dbReference type="Pfam" id="PF12253">
    <property type="entry name" value="CAF1A_dimeriz"/>
    <property type="match status" value="1"/>
</dbReference>
<feature type="region of interest" description="Disordered" evidence="6">
    <location>
        <begin position="422"/>
        <end position="443"/>
    </location>
</feature>